<dbReference type="Pfam" id="PF00999">
    <property type="entry name" value="Na_H_Exchanger"/>
    <property type="match status" value="1"/>
</dbReference>
<evidence type="ECO:0000313" key="8">
    <source>
        <dbReference type="Proteomes" id="UP000824063"/>
    </source>
</evidence>
<proteinExistence type="predicted"/>
<feature type="transmembrane region" description="Helical" evidence="5">
    <location>
        <begin position="151"/>
        <end position="172"/>
    </location>
</feature>
<dbReference type="EMBL" id="DXBN01000030">
    <property type="protein sequence ID" value="HIZ52573.1"/>
    <property type="molecule type" value="Genomic_DNA"/>
</dbReference>
<feature type="transmembrane region" description="Helical" evidence="5">
    <location>
        <begin position="216"/>
        <end position="232"/>
    </location>
</feature>
<feature type="transmembrane region" description="Helical" evidence="5">
    <location>
        <begin position="361"/>
        <end position="381"/>
    </location>
</feature>
<feature type="domain" description="Cation/H+ exchanger transmembrane" evidence="6">
    <location>
        <begin position="11"/>
        <end position="379"/>
    </location>
</feature>
<feature type="transmembrane region" description="Helical" evidence="5">
    <location>
        <begin position="332"/>
        <end position="355"/>
    </location>
</feature>
<sequence length="392" mass="41627">MLLSIALIFLLGMSFGKIFQKFGLPPLLGMLLTGILLGPYMFNLLDTTILSISAELRQMALIIILVRAGLNLDIYDLKKVGRPAMLMCFVPACFEILGILLLGPKLLGLSLLDAAILGTVIAAVSPAVIVPRMLKLMEEGYGTNKSIPQMILAGASVDDVFVIVLFTAFTGLAQGGTIDMSQLVNIPIAIILGILVGIVVGLGLSQLFTKFHMRDTSKVILILSIAFLLVTLESWLEGVIGFSGLLAVMALGATIHQLKVDVAARLSLKFSKMWSGAEVLLFVLVGALINVDYAINAGLVAIMIVLGSLIFRIIGVYISLLKTNLNSKEKIFTAIAYTPKATVQAAIGGIPLAMGLASGEIVLTVAVISIVVTAPLGAILIDKTYHKLLVKD</sequence>
<feature type="transmembrane region" description="Helical" evidence="5">
    <location>
        <begin position="270"/>
        <end position="289"/>
    </location>
</feature>
<evidence type="ECO:0000313" key="7">
    <source>
        <dbReference type="EMBL" id="HIZ52573.1"/>
    </source>
</evidence>
<feature type="transmembrane region" description="Helical" evidence="5">
    <location>
        <begin position="26"/>
        <end position="45"/>
    </location>
</feature>
<dbReference type="PANTHER" id="PTHR31102">
    <property type="match status" value="1"/>
</dbReference>
<comment type="subcellular location">
    <subcellularLocation>
        <location evidence="1">Membrane</location>
        <topology evidence="1">Multi-pass membrane protein</topology>
    </subcellularLocation>
</comment>
<evidence type="ECO:0000256" key="4">
    <source>
        <dbReference type="ARBA" id="ARBA00023136"/>
    </source>
</evidence>
<evidence type="ECO:0000256" key="3">
    <source>
        <dbReference type="ARBA" id="ARBA00022989"/>
    </source>
</evidence>
<evidence type="ECO:0000256" key="2">
    <source>
        <dbReference type="ARBA" id="ARBA00022692"/>
    </source>
</evidence>
<dbReference type="GO" id="GO:0016020">
    <property type="term" value="C:membrane"/>
    <property type="evidence" value="ECO:0007669"/>
    <property type="project" value="UniProtKB-SubCell"/>
</dbReference>
<dbReference type="Gene3D" id="1.20.1530.20">
    <property type="match status" value="1"/>
</dbReference>
<dbReference type="InterPro" id="IPR038770">
    <property type="entry name" value="Na+/solute_symporter_sf"/>
</dbReference>
<feature type="transmembrane region" description="Helical" evidence="5">
    <location>
        <begin position="295"/>
        <end position="320"/>
    </location>
</feature>
<dbReference type="AlphaFoldDB" id="A0A9D2JHS3"/>
<dbReference type="GO" id="GO:1902600">
    <property type="term" value="P:proton transmembrane transport"/>
    <property type="evidence" value="ECO:0007669"/>
    <property type="project" value="InterPro"/>
</dbReference>
<gene>
    <name evidence="7" type="ORF">IAA20_01325</name>
</gene>
<reference evidence="7" key="2">
    <citation type="submission" date="2021-04" db="EMBL/GenBank/DDBJ databases">
        <authorList>
            <person name="Gilroy R."/>
        </authorList>
    </citation>
    <scope>NUCLEOTIDE SEQUENCE</scope>
    <source>
        <strain evidence="7">CHK172-16539</strain>
    </source>
</reference>
<dbReference type="PANTHER" id="PTHR31102:SF1">
    <property type="entry name" value="CATION_H+ EXCHANGER DOMAIN-CONTAINING PROTEIN"/>
    <property type="match status" value="1"/>
</dbReference>
<feature type="transmembrane region" description="Helical" evidence="5">
    <location>
        <begin position="184"/>
        <end position="204"/>
    </location>
</feature>
<dbReference type="Proteomes" id="UP000824063">
    <property type="component" value="Unassembled WGS sequence"/>
</dbReference>
<dbReference type="GO" id="GO:0015297">
    <property type="term" value="F:antiporter activity"/>
    <property type="evidence" value="ECO:0007669"/>
    <property type="project" value="InterPro"/>
</dbReference>
<feature type="transmembrane region" description="Helical" evidence="5">
    <location>
        <begin position="84"/>
        <end position="103"/>
    </location>
</feature>
<accession>A0A9D2JHS3</accession>
<evidence type="ECO:0000259" key="6">
    <source>
        <dbReference type="Pfam" id="PF00999"/>
    </source>
</evidence>
<feature type="transmembrane region" description="Helical" evidence="5">
    <location>
        <begin position="238"/>
        <end position="258"/>
    </location>
</feature>
<dbReference type="InterPro" id="IPR006153">
    <property type="entry name" value="Cation/H_exchanger_TM"/>
</dbReference>
<protein>
    <submittedName>
        <fullName evidence="7">Cation:proton antiporter</fullName>
    </submittedName>
</protein>
<keyword evidence="4 5" id="KW-0472">Membrane</keyword>
<dbReference type="InterPro" id="IPR051843">
    <property type="entry name" value="CPA1_transporter"/>
</dbReference>
<keyword evidence="3 5" id="KW-1133">Transmembrane helix</keyword>
<comment type="caution">
    <text evidence="7">The sequence shown here is derived from an EMBL/GenBank/DDBJ whole genome shotgun (WGS) entry which is preliminary data.</text>
</comment>
<evidence type="ECO:0000256" key="1">
    <source>
        <dbReference type="ARBA" id="ARBA00004141"/>
    </source>
</evidence>
<organism evidence="7 8">
    <name type="scientific">Candidatus Enterococcus avicola</name>
    <dbReference type="NCBI Taxonomy" id="2838561"/>
    <lineage>
        <taxon>Bacteria</taxon>
        <taxon>Bacillati</taxon>
        <taxon>Bacillota</taxon>
        <taxon>Bacilli</taxon>
        <taxon>Lactobacillales</taxon>
        <taxon>Enterococcaceae</taxon>
        <taxon>Enterococcus</taxon>
    </lineage>
</organism>
<keyword evidence="2 5" id="KW-0812">Transmembrane</keyword>
<name>A0A9D2JHS3_9ENTE</name>
<evidence type="ECO:0000256" key="5">
    <source>
        <dbReference type="SAM" id="Phobius"/>
    </source>
</evidence>
<feature type="transmembrane region" description="Helical" evidence="5">
    <location>
        <begin position="109"/>
        <end position="130"/>
    </location>
</feature>
<reference evidence="7" key="1">
    <citation type="journal article" date="2021" name="PeerJ">
        <title>Extensive microbial diversity within the chicken gut microbiome revealed by metagenomics and culture.</title>
        <authorList>
            <person name="Gilroy R."/>
            <person name="Ravi A."/>
            <person name="Getino M."/>
            <person name="Pursley I."/>
            <person name="Horton D.L."/>
            <person name="Alikhan N.F."/>
            <person name="Baker D."/>
            <person name="Gharbi K."/>
            <person name="Hall N."/>
            <person name="Watson M."/>
            <person name="Adriaenssens E.M."/>
            <person name="Foster-Nyarko E."/>
            <person name="Jarju S."/>
            <person name="Secka A."/>
            <person name="Antonio M."/>
            <person name="Oren A."/>
            <person name="Chaudhuri R.R."/>
            <person name="La Ragione R."/>
            <person name="Hildebrand F."/>
            <person name="Pallen M.J."/>
        </authorList>
    </citation>
    <scope>NUCLEOTIDE SEQUENCE</scope>
    <source>
        <strain evidence="7">CHK172-16539</strain>
    </source>
</reference>